<reference evidence="1 2" key="1">
    <citation type="submission" date="2022-06" db="EMBL/GenBank/DDBJ databases">
        <title>Sequencing the genomes of 1000 actinobacteria strains.</title>
        <authorList>
            <person name="Klenk H.-P."/>
        </authorList>
    </citation>
    <scope>NUCLEOTIDE SEQUENCE [LARGE SCALE GENOMIC DNA]</scope>
    <source>
        <strain evidence="1 2">DSM 44170</strain>
    </source>
</reference>
<accession>A0ABT1JZH7</accession>
<comment type="caution">
    <text evidence="1">The sequence shown here is derived from an EMBL/GenBank/DDBJ whole genome shotgun (WGS) entry which is preliminary data.</text>
</comment>
<protein>
    <submittedName>
        <fullName evidence="1">Uncharacterized protein</fullName>
    </submittedName>
</protein>
<evidence type="ECO:0000313" key="2">
    <source>
        <dbReference type="Proteomes" id="UP001320766"/>
    </source>
</evidence>
<organism evidence="1 2">
    <name type="scientific">Nonomuraea roseoviolacea subsp. carminata</name>
    <dbReference type="NCBI Taxonomy" id="160689"/>
    <lineage>
        <taxon>Bacteria</taxon>
        <taxon>Bacillati</taxon>
        <taxon>Actinomycetota</taxon>
        <taxon>Actinomycetes</taxon>
        <taxon>Streptosporangiales</taxon>
        <taxon>Streptosporangiaceae</taxon>
        <taxon>Nonomuraea</taxon>
    </lineage>
</organism>
<evidence type="ECO:0000313" key="1">
    <source>
        <dbReference type="EMBL" id="MCP2347163.1"/>
    </source>
</evidence>
<proteinExistence type="predicted"/>
<name>A0ABT1JZH7_9ACTN</name>
<gene>
    <name evidence="1" type="ORF">HD595_003285</name>
</gene>
<sequence>MGNRIDGWLRFVKTWGKSPPNPYAALSLFPAPS</sequence>
<dbReference type="EMBL" id="JAMZEC010000001">
    <property type="protein sequence ID" value="MCP2347163.1"/>
    <property type="molecule type" value="Genomic_DNA"/>
</dbReference>
<keyword evidence="2" id="KW-1185">Reference proteome</keyword>
<dbReference type="Proteomes" id="UP001320766">
    <property type="component" value="Unassembled WGS sequence"/>
</dbReference>